<organism evidence="2 3">
    <name type="scientific">Paraprevotella clara YIT 11840</name>
    <dbReference type="NCBI Taxonomy" id="762968"/>
    <lineage>
        <taxon>Bacteria</taxon>
        <taxon>Pseudomonadati</taxon>
        <taxon>Bacteroidota</taxon>
        <taxon>Bacteroidia</taxon>
        <taxon>Bacteroidales</taxon>
        <taxon>Prevotellaceae</taxon>
        <taxon>Paraprevotella</taxon>
    </lineage>
</organism>
<dbReference type="AlphaFoldDB" id="G5SMQ5"/>
<dbReference type="EMBL" id="AFFY01000007">
    <property type="protein sequence ID" value="EHH01493.1"/>
    <property type="molecule type" value="Genomic_DNA"/>
</dbReference>
<dbReference type="HOGENOM" id="CLU_3064386_0_0_10"/>
<evidence type="ECO:0000313" key="2">
    <source>
        <dbReference type="EMBL" id="EHH01493.1"/>
    </source>
</evidence>
<proteinExistence type="predicted"/>
<evidence type="ECO:0000313" key="3">
    <source>
        <dbReference type="Proteomes" id="UP000003598"/>
    </source>
</evidence>
<feature type="transmembrane region" description="Helical" evidence="1">
    <location>
        <begin position="18"/>
        <end position="38"/>
    </location>
</feature>
<protein>
    <submittedName>
        <fullName evidence="2">Uncharacterized protein</fullName>
    </submittedName>
</protein>
<name>G5SMQ5_9BACT</name>
<keyword evidence="1" id="KW-0812">Transmembrane</keyword>
<sequence length="53" mass="6185">MCASSIWRFQIARIKLTLLYLMSLFDNYIIGMFVFILVGKNRKKAGFVQEVLP</sequence>
<gene>
    <name evidence="2" type="ORF">HMPREF9441_00631</name>
</gene>
<keyword evidence="1" id="KW-1133">Transmembrane helix</keyword>
<reference evidence="2 3" key="1">
    <citation type="submission" date="2011-03" db="EMBL/GenBank/DDBJ databases">
        <authorList>
            <person name="Weinstock G."/>
            <person name="Sodergren E."/>
            <person name="Clifton S."/>
            <person name="Fulton L."/>
            <person name="Fulton B."/>
            <person name="Courtney L."/>
            <person name="Fronick C."/>
            <person name="Harrison M."/>
            <person name="Strong C."/>
            <person name="Farmer C."/>
            <person name="Delahaunty K."/>
            <person name="Markovic C."/>
            <person name="Hall O."/>
            <person name="Minx P."/>
            <person name="Tomlinson C."/>
            <person name="Mitreva M."/>
            <person name="Hou S."/>
            <person name="Chen J."/>
            <person name="Wollam A."/>
            <person name="Pepin K.H."/>
            <person name="Johnson M."/>
            <person name="Bhonagiri V."/>
            <person name="Zhang X."/>
            <person name="Suruliraj S."/>
            <person name="Warren W."/>
            <person name="Chinwalla A."/>
            <person name="Mardis E.R."/>
            <person name="Wilson R.K."/>
        </authorList>
    </citation>
    <scope>NUCLEOTIDE SEQUENCE [LARGE SCALE GENOMIC DNA]</scope>
    <source>
        <strain evidence="2 3">YIT 11840</strain>
    </source>
</reference>
<keyword evidence="3" id="KW-1185">Reference proteome</keyword>
<evidence type="ECO:0000256" key="1">
    <source>
        <dbReference type="SAM" id="Phobius"/>
    </source>
</evidence>
<keyword evidence="1" id="KW-0472">Membrane</keyword>
<accession>G5SMQ5</accession>
<comment type="caution">
    <text evidence="2">The sequence shown here is derived from an EMBL/GenBank/DDBJ whole genome shotgun (WGS) entry which is preliminary data.</text>
</comment>
<dbReference type="Proteomes" id="UP000003598">
    <property type="component" value="Unassembled WGS sequence"/>
</dbReference>